<keyword evidence="10" id="KW-1185">Reference proteome</keyword>
<comment type="cofactor">
    <cofactor evidence="1 6">
        <name>FAD</name>
        <dbReference type="ChEBI" id="CHEBI:57692"/>
    </cofactor>
</comment>
<dbReference type="PROSITE" id="PS51324">
    <property type="entry name" value="ERV_ALR"/>
    <property type="match status" value="1"/>
</dbReference>
<dbReference type="PANTHER" id="PTHR12645">
    <property type="entry name" value="ALR/ERV"/>
    <property type="match status" value="1"/>
</dbReference>
<feature type="domain" description="ERV/ALR sulfhydryl oxidase" evidence="8">
    <location>
        <begin position="105"/>
        <end position="205"/>
    </location>
</feature>
<evidence type="ECO:0000256" key="2">
    <source>
        <dbReference type="ARBA" id="ARBA00022630"/>
    </source>
</evidence>
<organism evidence="9 10">
    <name type="scientific">Apiospora aurea</name>
    <dbReference type="NCBI Taxonomy" id="335848"/>
    <lineage>
        <taxon>Eukaryota</taxon>
        <taxon>Fungi</taxon>
        <taxon>Dikarya</taxon>
        <taxon>Ascomycota</taxon>
        <taxon>Pezizomycotina</taxon>
        <taxon>Sordariomycetes</taxon>
        <taxon>Xylariomycetidae</taxon>
        <taxon>Amphisphaeriales</taxon>
        <taxon>Apiosporaceae</taxon>
        <taxon>Apiospora</taxon>
    </lineage>
</organism>
<dbReference type="Gene3D" id="1.20.120.310">
    <property type="entry name" value="ERV/ALR sulfhydryl oxidase domain"/>
    <property type="match status" value="1"/>
</dbReference>
<proteinExistence type="predicted"/>
<evidence type="ECO:0000313" key="10">
    <source>
        <dbReference type="Proteomes" id="UP001391051"/>
    </source>
</evidence>
<evidence type="ECO:0000256" key="7">
    <source>
        <dbReference type="SAM" id="MobiDB-lite"/>
    </source>
</evidence>
<dbReference type="Proteomes" id="UP001391051">
    <property type="component" value="Unassembled WGS sequence"/>
</dbReference>
<dbReference type="Pfam" id="PF04777">
    <property type="entry name" value="Evr1_Alr"/>
    <property type="match status" value="1"/>
</dbReference>
<dbReference type="EMBL" id="JAQQWE010000008">
    <property type="protein sequence ID" value="KAK7943280.1"/>
    <property type="molecule type" value="Genomic_DNA"/>
</dbReference>
<dbReference type="InterPro" id="IPR017905">
    <property type="entry name" value="ERV/ALR_sulphydryl_oxidase"/>
</dbReference>
<dbReference type="InterPro" id="IPR036774">
    <property type="entry name" value="ERV/ALR_sulphydryl_oxid_sf"/>
</dbReference>
<dbReference type="SUPFAM" id="SSF69000">
    <property type="entry name" value="FAD-dependent thiol oxidase"/>
    <property type="match status" value="1"/>
</dbReference>
<dbReference type="RefSeq" id="XP_066695311.1">
    <property type="nucleotide sequence ID" value="XM_066848615.1"/>
</dbReference>
<evidence type="ECO:0000256" key="1">
    <source>
        <dbReference type="ARBA" id="ARBA00001974"/>
    </source>
</evidence>
<feature type="region of interest" description="Disordered" evidence="7">
    <location>
        <begin position="78"/>
        <end position="108"/>
    </location>
</feature>
<feature type="compositionally biased region" description="Low complexity" evidence="7">
    <location>
        <begin position="9"/>
        <end position="18"/>
    </location>
</feature>
<reference evidence="9 10" key="1">
    <citation type="submission" date="2023-01" db="EMBL/GenBank/DDBJ databases">
        <title>Analysis of 21 Apiospora genomes using comparative genomics revels a genus with tremendous synthesis potential of carbohydrate active enzymes and secondary metabolites.</title>
        <authorList>
            <person name="Sorensen T."/>
        </authorList>
    </citation>
    <scope>NUCLEOTIDE SEQUENCE [LARGE SCALE GENOMIC DNA]</scope>
    <source>
        <strain evidence="9 10">CBS 24483</strain>
    </source>
</reference>
<accession>A0ABR1Q047</accession>
<sequence length="215" mass="22957">MAVDGKDGSGANSSAAGSIDPKKLPPGVVLGKDGKPCRACSSKMAFSAFVSQQTKPNQKASSGAIPGMMAGMMAGGGAGAASAKTNTNTSSSPFAPTEIPSRSDCPPDVEELGRSTWTLLHSIAATYPSAPSPTEQTDLRSFMGAFSRLYPCWSCAEDFQKYMAKQQMPVGSRDEFGKWLCEAHNAVNRKLGKQAFDCARWEERWRDGWKDGRCD</sequence>
<comment type="catalytic activity">
    <reaction evidence="6">
        <text>2 R'C(R)SH + O2 = R'C(R)S-S(R)CR' + H2O2</text>
        <dbReference type="Rhea" id="RHEA:17357"/>
        <dbReference type="ChEBI" id="CHEBI:15379"/>
        <dbReference type="ChEBI" id="CHEBI:16240"/>
        <dbReference type="ChEBI" id="CHEBI:16520"/>
        <dbReference type="ChEBI" id="CHEBI:17412"/>
        <dbReference type="EC" id="1.8.3.2"/>
    </reaction>
</comment>
<feature type="compositionally biased region" description="Polar residues" evidence="7">
    <location>
        <begin position="84"/>
        <end position="94"/>
    </location>
</feature>
<keyword evidence="2 6" id="KW-0285">Flavoprotein</keyword>
<name>A0ABR1Q047_9PEZI</name>
<keyword evidence="4 6" id="KW-0560">Oxidoreductase</keyword>
<evidence type="ECO:0000256" key="3">
    <source>
        <dbReference type="ARBA" id="ARBA00022827"/>
    </source>
</evidence>
<protein>
    <recommendedName>
        <fullName evidence="6">Sulfhydryl oxidase</fullName>
        <ecNumber evidence="6">1.8.3.2</ecNumber>
    </recommendedName>
</protein>
<dbReference type="InterPro" id="IPR039799">
    <property type="entry name" value="ALR/ERV"/>
</dbReference>
<evidence type="ECO:0000256" key="4">
    <source>
        <dbReference type="ARBA" id="ARBA00023002"/>
    </source>
</evidence>
<evidence type="ECO:0000313" key="9">
    <source>
        <dbReference type="EMBL" id="KAK7943280.1"/>
    </source>
</evidence>
<keyword evidence="3 6" id="KW-0274">FAD</keyword>
<comment type="caution">
    <text evidence="9">The sequence shown here is derived from an EMBL/GenBank/DDBJ whole genome shotgun (WGS) entry which is preliminary data.</text>
</comment>
<keyword evidence="5" id="KW-1015">Disulfide bond</keyword>
<dbReference type="EC" id="1.8.3.2" evidence="6"/>
<gene>
    <name evidence="9" type="ORF">PG986_012393</name>
</gene>
<evidence type="ECO:0000259" key="8">
    <source>
        <dbReference type="PROSITE" id="PS51324"/>
    </source>
</evidence>
<dbReference type="GeneID" id="92081677"/>
<dbReference type="PANTHER" id="PTHR12645:SF0">
    <property type="entry name" value="FAD-LINKED SULFHYDRYL OXIDASE ALR"/>
    <property type="match status" value="1"/>
</dbReference>
<feature type="region of interest" description="Disordered" evidence="7">
    <location>
        <begin position="1"/>
        <end position="30"/>
    </location>
</feature>
<evidence type="ECO:0000256" key="5">
    <source>
        <dbReference type="ARBA" id="ARBA00023157"/>
    </source>
</evidence>
<evidence type="ECO:0000256" key="6">
    <source>
        <dbReference type="RuleBase" id="RU371123"/>
    </source>
</evidence>